<dbReference type="EMBL" id="KZ509379">
    <property type="protein sequence ID" value="PKU34148.1"/>
    <property type="molecule type" value="Genomic_DNA"/>
</dbReference>
<evidence type="ECO:0000313" key="2">
    <source>
        <dbReference type="EMBL" id="PKU34148.1"/>
    </source>
</evidence>
<organism evidence="2 3">
    <name type="scientific">Limosa lapponica baueri</name>
    <dbReference type="NCBI Taxonomy" id="1758121"/>
    <lineage>
        <taxon>Eukaryota</taxon>
        <taxon>Metazoa</taxon>
        <taxon>Chordata</taxon>
        <taxon>Craniata</taxon>
        <taxon>Vertebrata</taxon>
        <taxon>Euteleostomi</taxon>
        <taxon>Archelosauria</taxon>
        <taxon>Archosauria</taxon>
        <taxon>Dinosauria</taxon>
        <taxon>Saurischia</taxon>
        <taxon>Theropoda</taxon>
        <taxon>Coelurosauria</taxon>
        <taxon>Aves</taxon>
        <taxon>Neognathae</taxon>
        <taxon>Neoaves</taxon>
        <taxon>Charadriiformes</taxon>
        <taxon>Scolopacidae</taxon>
        <taxon>Limosa</taxon>
    </lineage>
</organism>
<dbReference type="AlphaFoldDB" id="A0A2I0TK19"/>
<accession>A0A2I0TK19</accession>
<feature type="region of interest" description="Disordered" evidence="1">
    <location>
        <begin position="32"/>
        <end position="86"/>
    </location>
</feature>
<evidence type="ECO:0000313" key="3">
    <source>
        <dbReference type="Proteomes" id="UP000233556"/>
    </source>
</evidence>
<reference evidence="3" key="1">
    <citation type="submission" date="2017-11" db="EMBL/GenBank/DDBJ databases">
        <authorList>
            <person name="Lima N.C."/>
            <person name="Parody-Merino A.M."/>
            <person name="Battley P.F."/>
            <person name="Fidler A.E."/>
            <person name="Prosdocimi F."/>
        </authorList>
    </citation>
    <scope>NUCLEOTIDE SEQUENCE [LARGE SCALE GENOMIC DNA]</scope>
</reference>
<evidence type="ECO:0000256" key="1">
    <source>
        <dbReference type="SAM" id="MobiDB-lite"/>
    </source>
</evidence>
<gene>
    <name evidence="2" type="ORF">llap_15549</name>
</gene>
<reference evidence="3" key="2">
    <citation type="submission" date="2017-12" db="EMBL/GenBank/DDBJ databases">
        <title>Genome sequence of the Bar-tailed Godwit (Limosa lapponica baueri).</title>
        <authorList>
            <person name="Lima N.C.B."/>
            <person name="Parody-Merino A.M."/>
            <person name="Battley P.F."/>
            <person name="Fidler A.E."/>
            <person name="Prosdocimi F."/>
        </authorList>
    </citation>
    <scope>NUCLEOTIDE SEQUENCE [LARGE SCALE GENOMIC DNA]</scope>
</reference>
<protein>
    <submittedName>
        <fullName evidence="2">Uncharacterized protein</fullName>
    </submittedName>
</protein>
<proteinExistence type="predicted"/>
<keyword evidence="3" id="KW-1185">Reference proteome</keyword>
<sequence>MQGLTWRLSHASSWPHTQKPCCRFHHAERAESLSPEVEEDAKACAMTQTSHTGGSNSTQATEGSKDETPKQEPFTAEQEEPRETTTFKKAQLLLSTPAAEADTYPRPCGPGQRLGCGNTQGTHMQAPDISCRTLLIGKVCLSVWPPFGRHGSSDTIMNVVQCRLQALFVGSVT</sequence>
<name>A0A2I0TK19_LIMLA</name>
<dbReference type="Proteomes" id="UP000233556">
    <property type="component" value="Unassembled WGS sequence"/>
</dbReference>
<feature type="compositionally biased region" description="Polar residues" evidence="1">
    <location>
        <begin position="46"/>
        <end position="62"/>
    </location>
</feature>